<sequence length="348" mass="39727">METHFFFVEQSPLCQQTILPVLLSEVSSRSSASAFRYCRHCLGSEDDIQSKFVESQFTLRTDERHSYHCDVLDRQDLSSADKQHFSLVYGVNRRALLHTLSYFSVASGALIPDIMHDVLEGALPLEVKLMLKVFVIDKKLFSLTFIDDGFKKLNLRSFDGDKPSTLSGVSLTSCDSNLHQHAMQMWTLARFLSLVIGHLIPEDDKHWENFLCLLDIIDILFSHSVADDAIGYLEALISDHHSTFLELYPDTQITMKMHSIVHMPRLTKEYGPLINHWTTRFEAKHKYFKHLANVMGNFTNICFSLALRHQMHQCYLSLNTDSLPGEEVEIGPGNVILQRIACDVMVCT</sequence>
<evidence type="ECO:0000313" key="2">
    <source>
        <dbReference type="Proteomes" id="UP001174909"/>
    </source>
</evidence>
<accession>A0AA35X7V8</accession>
<dbReference type="Proteomes" id="UP001174909">
    <property type="component" value="Unassembled WGS sequence"/>
</dbReference>
<organism evidence="1 2">
    <name type="scientific">Geodia barretti</name>
    <name type="common">Barrett's horny sponge</name>
    <dbReference type="NCBI Taxonomy" id="519541"/>
    <lineage>
        <taxon>Eukaryota</taxon>
        <taxon>Metazoa</taxon>
        <taxon>Porifera</taxon>
        <taxon>Demospongiae</taxon>
        <taxon>Heteroscleromorpha</taxon>
        <taxon>Tetractinellida</taxon>
        <taxon>Astrophorina</taxon>
        <taxon>Geodiidae</taxon>
        <taxon>Geodia</taxon>
    </lineage>
</organism>
<comment type="caution">
    <text evidence="1">The sequence shown here is derived from an EMBL/GenBank/DDBJ whole genome shotgun (WGS) entry which is preliminary data.</text>
</comment>
<gene>
    <name evidence="1" type="ORF">GBAR_LOCUS26222</name>
</gene>
<reference evidence="1" key="1">
    <citation type="submission" date="2023-03" db="EMBL/GenBank/DDBJ databases">
        <authorList>
            <person name="Steffen K."/>
            <person name="Cardenas P."/>
        </authorList>
    </citation>
    <scope>NUCLEOTIDE SEQUENCE</scope>
</reference>
<keyword evidence="2" id="KW-1185">Reference proteome</keyword>
<name>A0AA35X7V8_GEOBA</name>
<dbReference type="PANTHER" id="PTHR31912:SF34">
    <property type="entry name" value="NOTOCHORD-RELATED PROTEIN"/>
    <property type="match status" value="1"/>
</dbReference>
<dbReference type="AlphaFoldDB" id="A0AA35X7V8"/>
<protein>
    <submittedName>
        <fullName evidence="1">Uncharacterized protein</fullName>
    </submittedName>
</protein>
<evidence type="ECO:0000313" key="1">
    <source>
        <dbReference type="EMBL" id="CAI8047454.1"/>
    </source>
</evidence>
<proteinExistence type="predicted"/>
<dbReference type="PANTHER" id="PTHR31912">
    <property type="entry name" value="IP13529P"/>
    <property type="match status" value="1"/>
</dbReference>
<dbReference type="EMBL" id="CASHTH010003642">
    <property type="protein sequence ID" value="CAI8047454.1"/>
    <property type="molecule type" value="Genomic_DNA"/>
</dbReference>